<evidence type="ECO:0000313" key="2">
    <source>
        <dbReference type="Proteomes" id="UP000432089"/>
    </source>
</evidence>
<organism evidence="1 2">
    <name type="scientific">Plantimonas leprariae</name>
    <dbReference type="NCBI Taxonomy" id="2615207"/>
    <lineage>
        <taxon>Bacteria</taxon>
        <taxon>Pseudomonadati</taxon>
        <taxon>Pseudomonadota</taxon>
        <taxon>Alphaproteobacteria</taxon>
        <taxon>Hyphomicrobiales</taxon>
        <taxon>Aurantimonadaceae</taxon>
        <taxon>Plantimonas</taxon>
    </lineage>
</organism>
<name>A0A7V7TZX7_9HYPH</name>
<evidence type="ECO:0000313" key="1">
    <source>
        <dbReference type="EMBL" id="KAB0679866.1"/>
    </source>
</evidence>
<dbReference type="Proteomes" id="UP000432089">
    <property type="component" value="Unassembled WGS sequence"/>
</dbReference>
<sequence>MEHIAAFMMLVGCGAGAQDCREIAVPVPAYEDVAECTQELRLQMRLNEATAAKIYGTCKDVDEDTFDRATSVDWSVTKDGRLLVRFDSEQQVMAAR</sequence>
<reference evidence="1 2" key="1">
    <citation type="submission" date="2019-09" db="EMBL/GenBank/DDBJ databases">
        <title>YIM 132180 draft genome.</title>
        <authorList>
            <person name="Zhang K."/>
        </authorList>
    </citation>
    <scope>NUCLEOTIDE SEQUENCE [LARGE SCALE GENOMIC DNA]</scope>
    <source>
        <strain evidence="1 2">YIM 132180</strain>
    </source>
</reference>
<dbReference type="AlphaFoldDB" id="A0A7V7TZX7"/>
<keyword evidence="2" id="KW-1185">Reference proteome</keyword>
<dbReference type="RefSeq" id="WP_150969985.1">
    <property type="nucleotide sequence ID" value="NZ_VZDO01000008.1"/>
</dbReference>
<gene>
    <name evidence="1" type="ORF">F6X38_11620</name>
</gene>
<accession>A0A7V7TZX7</accession>
<dbReference type="EMBL" id="VZDO01000008">
    <property type="protein sequence ID" value="KAB0679866.1"/>
    <property type="molecule type" value="Genomic_DNA"/>
</dbReference>
<proteinExistence type="predicted"/>
<protein>
    <submittedName>
        <fullName evidence="1">Uncharacterized protein</fullName>
    </submittedName>
</protein>
<comment type="caution">
    <text evidence="1">The sequence shown here is derived from an EMBL/GenBank/DDBJ whole genome shotgun (WGS) entry which is preliminary data.</text>
</comment>